<evidence type="ECO:0000256" key="8">
    <source>
        <dbReference type="ARBA" id="ARBA00023136"/>
    </source>
</evidence>
<dbReference type="InterPro" id="IPR001873">
    <property type="entry name" value="ENaC"/>
</dbReference>
<dbReference type="PANTHER" id="PTHR11690">
    <property type="entry name" value="AMILORIDE-SENSITIVE SODIUM CHANNEL-RELATED"/>
    <property type="match status" value="1"/>
</dbReference>
<dbReference type="PROSITE" id="PS01206">
    <property type="entry name" value="ASC"/>
    <property type="match status" value="1"/>
</dbReference>
<keyword evidence="5 12" id="KW-1133">Transmembrane helix</keyword>
<evidence type="ECO:0000256" key="10">
    <source>
        <dbReference type="ARBA" id="ARBA00023303"/>
    </source>
</evidence>
<keyword evidence="14" id="KW-1185">Reference proteome</keyword>
<evidence type="ECO:0000256" key="2">
    <source>
        <dbReference type="ARBA" id="ARBA00022448"/>
    </source>
</evidence>
<name>A0A177AYN0_9BILA</name>
<keyword evidence="8 12" id="KW-0472">Membrane</keyword>
<dbReference type="OrthoDB" id="6021021at2759"/>
<evidence type="ECO:0000256" key="4">
    <source>
        <dbReference type="ARBA" id="ARBA00022692"/>
    </source>
</evidence>
<dbReference type="Gene3D" id="1.10.287.770">
    <property type="entry name" value="YojJ-like"/>
    <property type="match status" value="1"/>
</dbReference>
<dbReference type="InterPro" id="IPR020903">
    <property type="entry name" value="ENaC_CS"/>
</dbReference>
<dbReference type="EMBL" id="LWCA01000920">
    <property type="protein sequence ID" value="OAF66483.1"/>
    <property type="molecule type" value="Genomic_DNA"/>
</dbReference>
<evidence type="ECO:0000256" key="12">
    <source>
        <dbReference type="SAM" id="Phobius"/>
    </source>
</evidence>
<sequence>MFIRAVYSSMACIKNAEIYGITTSDEFSSIKSKNLNCHQTVIGFPERTSAHGIPHIYFAKGIIKSVFWSILFIAALCGLGYNLYKLISKYISYDVNVVLKLKYERNLIFPAVTICNNNPVKYSLVIKDDSFKSVFEKSARKRRAIDPNDPAYDPNLDPTLDTYDPTLDTKDPALDTYDPALDANDPAFDAYDLALDAYDPALDAYDPALDVYDPDLDIYDPNSNDQYLDPSFNDLYIDTGGFDPNMDHYDQNFEDPGLFDSFDQKQDFENIYGEGVDIRENPYSSEFNNFFEEGFQADEISDVAGISFDGEVDANADESNTYQEYNIQFSQDDIVDTPFEEGSYTDESGRISNSEDDIKMEFLAILNEKSIKDREKLGYQFKDFVLNCNYNGYNCLKKDFINFYTNSYGNCYTFNSGWNTTHPIYRSYKPGAMHGLKVTLFIDQNEYIPEMVHSAGAKVLVHAQKIMPFPEDEGYNVSPGMATSIAVRKTSIKRAGSVYSPCTDIQAPNITRNIYEELYPTRYNTPACLKTCYQKNVIDTCSCYYLQIPNYGSAFGYKNVSGYECLAEITKLYDRNKLNCSCPSPCQETSFSSSISTALWPSTKYEGSLKNILRGKKSVYDVIEEDKKNKDNQFQKNILKINIFYQEFNYETITEEPAYLFFSLISDVGGILGLYIGFSAMTIFEFMELGADLLYISCNKIRRRSVKPDSLDVDINKKNSSFQELNNNKLVKLEKIPSLLESPIYTNV</sequence>
<dbReference type="PANTHER" id="PTHR11690:SF248">
    <property type="entry name" value="PICKPOCKET 17, ISOFORM A"/>
    <property type="match status" value="1"/>
</dbReference>
<evidence type="ECO:0000256" key="6">
    <source>
        <dbReference type="ARBA" id="ARBA00023053"/>
    </source>
</evidence>
<dbReference type="PRINTS" id="PR01078">
    <property type="entry name" value="AMINACHANNEL"/>
</dbReference>
<keyword evidence="10 11" id="KW-0407">Ion channel</keyword>
<gene>
    <name evidence="13" type="ORF">A3Q56_05775</name>
</gene>
<keyword evidence="2 11" id="KW-0813">Transport</keyword>
<dbReference type="Proteomes" id="UP000078046">
    <property type="component" value="Unassembled WGS sequence"/>
</dbReference>
<comment type="similarity">
    <text evidence="11">Belongs to the amiloride-sensitive sodium channel (TC 1.A.6) family.</text>
</comment>
<accession>A0A177AYN0</accession>
<comment type="subcellular location">
    <subcellularLocation>
        <location evidence="1">Membrane</location>
        <topology evidence="1">Multi-pass membrane protein</topology>
    </subcellularLocation>
</comment>
<keyword evidence="7 11" id="KW-0406">Ion transport</keyword>
<proteinExistence type="inferred from homology"/>
<dbReference type="Pfam" id="PF00858">
    <property type="entry name" value="ASC"/>
    <property type="match status" value="1"/>
</dbReference>
<evidence type="ECO:0000256" key="7">
    <source>
        <dbReference type="ARBA" id="ARBA00023065"/>
    </source>
</evidence>
<comment type="caution">
    <text evidence="13">The sequence shown here is derived from an EMBL/GenBank/DDBJ whole genome shotgun (WGS) entry which is preliminary data.</text>
</comment>
<evidence type="ECO:0000256" key="9">
    <source>
        <dbReference type="ARBA" id="ARBA00023201"/>
    </source>
</evidence>
<evidence type="ECO:0000256" key="1">
    <source>
        <dbReference type="ARBA" id="ARBA00004141"/>
    </source>
</evidence>
<evidence type="ECO:0000256" key="3">
    <source>
        <dbReference type="ARBA" id="ARBA00022461"/>
    </source>
</evidence>
<evidence type="ECO:0000256" key="5">
    <source>
        <dbReference type="ARBA" id="ARBA00022989"/>
    </source>
</evidence>
<keyword evidence="6" id="KW-0915">Sodium</keyword>
<organism evidence="13 14">
    <name type="scientific">Intoshia linei</name>
    <dbReference type="NCBI Taxonomy" id="1819745"/>
    <lineage>
        <taxon>Eukaryota</taxon>
        <taxon>Metazoa</taxon>
        <taxon>Spiralia</taxon>
        <taxon>Lophotrochozoa</taxon>
        <taxon>Mesozoa</taxon>
        <taxon>Orthonectida</taxon>
        <taxon>Rhopaluridae</taxon>
        <taxon>Intoshia</taxon>
    </lineage>
</organism>
<dbReference type="Gene3D" id="2.60.470.10">
    <property type="entry name" value="Acid-sensing ion channels like domains"/>
    <property type="match status" value="1"/>
</dbReference>
<keyword evidence="9 11" id="KW-0739">Sodium transport</keyword>
<dbReference type="GO" id="GO:0005886">
    <property type="term" value="C:plasma membrane"/>
    <property type="evidence" value="ECO:0007669"/>
    <property type="project" value="TreeGrafter"/>
</dbReference>
<keyword evidence="3 11" id="KW-0894">Sodium channel</keyword>
<dbReference type="GO" id="GO:0015280">
    <property type="term" value="F:ligand-gated sodium channel activity"/>
    <property type="evidence" value="ECO:0007669"/>
    <property type="project" value="TreeGrafter"/>
</dbReference>
<evidence type="ECO:0000256" key="11">
    <source>
        <dbReference type="RuleBase" id="RU000679"/>
    </source>
</evidence>
<dbReference type="AlphaFoldDB" id="A0A177AYN0"/>
<evidence type="ECO:0000313" key="13">
    <source>
        <dbReference type="EMBL" id="OAF66483.1"/>
    </source>
</evidence>
<evidence type="ECO:0000313" key="14">
    <source>
        <dbReference type="Proteomes" id="UP000078046"/>
    </source>
</evidence>
<evidence type="ECO:0008006" key="15">
    <source>
        <dbReference type="Google" id="ProtNLM"/>
    </source>
</evidence>
<protein>
    <recommendedName>
        <fullName evidence="15">Amiloride-sensitive sodium channel subunit alpha</fullName>
    </recommendedName>
</protein>
<feature type="transmembrane region" description="Helical" evidence="12">
    <location>
        <begin position="66"/>
        <end position="84"/>
    </location>
</feature>
<keyword evidence="4 11" id="KW-0812">Transmembrane</keyword>
<reference evidence="13 14" key="1">
    <citation type="submission" date="2016-04" db="EMBL/GenBank/DDBJ databases">
        <title>The genome of Intoshia linei affirms orthonectids as highly simplified spiralians.</title>
        <authorList>
            <person name="Mikhailov K.V."/>
            <person name="Slusarev G.S."/>
            <person name="Nikitin M.A."/>
            <person name="Logacheva M.D."/>
            <person name="Penin A."/>
            <person name="Aleoshin V."/>
            <person name="Panchin Y.V."/>
        </authorList>
    </citation>
    <scope>NUCLEOTIDE SEQUENCE [LARGE SCALE GENOMIC DNA]</scope>
    <source>
        <strain evidence="13">Intl2013</strain>
        <tissue evidence="13">Whole animal</tissue>
    </source>
</reference>